<name>A0ABR2ZUH9_9AGAR</name>
<evidence type="ECO:0000313" key="4">
    <source>
        <dbReference type="EMBL" id="KAL0065008.1"/>
    </source>
</evidence>
<dbReference type="InterPro" id="IPR001087">
    <property type="entry name" value="GDSL"/>
</dbReference>
<comment type="caution">
    <text evidence="4">The sequence shown here is derived from an EMBL/GenBank/DDBJ whole genome shotgun (WGS) entry which is preliminary data.</text>
</comment>
<gene>
    <name evidence="4" type="ORF">AAF712_008000</name>
</gene>
<proteinExistence type="inferred from homology"/>
<dbReference type="InterPro" id="IPR037459">
    <property type="entry name" value="RhgT-like"/>
</dbReference>
<accession>A0ABR2ZUH9</accession>
<reference evidence="4 5" key="1">
    <citation type="submission" date="2024-05" db="EMBL/GenBank/DDBJ databases">
        <title>A draft genome resource for the thread blight pathogen Marasmius tenuissimus strain MS-2.</title>
        <authorList>
            <person name="Yulfo-Soto G.E."/>
            <person name="Baruah I.K."/>
            <person name="Amoako-Attah I."/>
            <person name="Bukari Y."/>
            <person name="Meinhardt L.W."/>
            <person name="Bailey B.A."/>
            <person name="Cohen S.P."/>
        </authorList>
    </citation>
    <scope>NUCLEOTIDE SEQUENCE [LARGE SCALE GENOMIC DNA]</scope>
    <source>
        <strain evidence="4 5">MS-2</strain>
    </source>
</reference>
<protein>
    <recommendedName>
        <fullName evidence="6">Rhamnogalacturonan acetylesterase</fullName>
    </recommendedName>
</protein>
<dbReference type="InterPro" id="IPR036514">
    <property type="entry name" value="SGNH_hydro_sf"/>
</dbReference>
<dbReference type="SUPFAM" id="SSF52266">
    <property type="entry name" value="SGNH hydrolase"/>
    <property type="match status" value="1"/>
</dbReference>
<organism evidence="4 5">
    <name type="scientific">Marasmius tenuissimus</name>
    <dbReference type="NCBI Taxonomy" id="585030"/>
    <lineage>
        <taxon>Eukaryota</taxon>
        <taxon>Fungi</taxon>
        <taxon>Dikarya</taxon>
        <taxon>Basidiomycota</taxon>
        <taxon>Agaricomycotina</taxon>
        <taxon>Agaricomycetes</taxon>
        <taxon>Agaricomycetidae</taxon>
        <taxon>Agaricales</taxon>
        <taxon>Marasmiineae</taxon>
        <taxon>Marasmiaceae</taxon>
        <taxon>Marasmius</taxon>
    </lineage>
</organism>
<dbReference type="EMBL" id="JBBXMP010000053">
    <property type="protein sequence ID" value="KAL0065008.1"/>
    <property type="molecule type" value="Genomic_DNA"/>
</dbReference>
<dbReference type="PANTHER" id="PTHR43695">
    <property type="entry name" value="PUTATIVE (AFU_ORTHOLOGUE AFUA_2G17250)-RELATED"/>
    <property type="match status" value="1"/>
</dbReference>
<evidence type="ECO:0000256" key="1">
    <source>
        <dbReference type="ARBA" id="ARBA00008668"/>
    </source>
</evidence>
<keyword evidence="5" id="KW-1185">Reference proteome</keyword>
<dbReference type="Pfam" id="PF00657">
    <property type="entry name" value="Lipase_GDSL"/>
    <property type="match status" value="1"/>
</dbReference>
<comment type="similarity">
    <text evidence="1">Belongs to the 'GDSL' lipolytic enzyme family.</text>
</comment>
<dbReference type="PANTHER" id="PTHR43695:SF1">
    <property type="entry name" value="RHAMNOGALACTURONAN ACETYLESTERASE"/>
    <property type="match status" value="1"/>
</dbReference>
<dbReference type="Gene3D" id="3.40.50.1110">
    <property type="entry name" value="SGNH hydrolase"/>
    <property type="match status" value="1"/>
</dbReference>
<evidence type="ECO:0000313" key="5">
    <source>
        <dbReference type="Proteomes" id="UP001437256"/>
    </source>
</evidence>
<dbReference type="Proteomes" id="UP001437256">
    <property type="component" value="Unassembled WGS sequence"/>
</dbReference>
<evidence type="ECO:0000256" key="3">
    <source>
        <dbReference type="SAM" id="SignalP"/>
    </source>
</evidence>
<keyword evidence="3" id="KW-0732">Signal</keyword>
<feature type="signal peptide" evidence="3">
    <location>
        <begin position="1"/>
        <end position="19"/>
    </location>
</feature>
<feature type="chain" id="PRO_5046306528" description="Rhamnogalacturonan acetylesterase" evidence="3">
    <location>
        <begin position="20"/>
        <end position="257"/>
    </location>
</feature>
<evidence type="ECO:0000256" key="2">
    <source>
        <dbReference type="ARBA" id="ARBA00022801"/>
    </source>
</evidence>
<keyword evidence="2" id="KW-0378">Hydrolase</keyword>
<evidence type="ECO:0008006" key="6">
    <source>
        <dbReference type="Google" id="ProtNLM"/>
    </source>
</evidence>
<sequence length="257" mass="27264">MFFTTFAISLLSAVSTVNSQTVYLAGDSTMAPSSGVIQGWGTAIGQYLSIPVVNKAVGGESSRSYSDNGRFTDIINSVKSGDFVIIEFGHNDPHADPDNGKQTAVGDGYDITANVTTASGTTILIHSFAFYIENAINSIQAKGAIPIISSLTPHNTFTNGQIGFDGGRFQTYAQSIGTRKNIVYIDHYSYTVQAFNALGQSTVATFFPTDALHFNAAGAKVVAQAFVRGLLCSNSALKSKVNSAGQSVPSEIYHFRC</sequence>